<proteinExistence type="predicted"/>
<evidence type="ECO:0000313" key="5">
    <source>
        <dbReference type="Proteomes" id="UP001501710"/>
    </source>
</evidence>
<gene>
    <name evidence="4" type="ORF">GCM10022254_70860</name>
</gene>
<name>A0ABP8CPA7_9ACTN</name>
<keyword evidence="2" id="KW-0012">Acyltransferase</keyword>
<sequence>MVDVRELQERAARALPAEHVRDVGGWLLRLAPGSSWWVQTVLPHGEVGADDLVRKVVEAEEFYAGHGASARFQITPGVCPEGLDGVLGERGYRWESPVSLQVGVAADVLERTSGPVGIRVDERPSGAWFDAWHAVRGGDVRSERNMIGRVDAPSAYVRATVGDEVVAVGRAVAEAGWTGVFNMATLPEARGRGAGRAVLGALAGWAEARGAWRMYLQVEHGNDPALRLYGRAGFREVRAFHYRAAGAHVLDLQKAASGPG</sequence>
<dbReference type="Gene3D" id="3.40.630.30">
    <property type="match status" value="1"/>
</dbReference>
<protein>
    <recommendedName>
        <fullName evidence="3">N-acetyltransferase domain-containing protein</fullName>
    </recommendedName>
</protein>
<dbReference type="InterPro" id="IPR056935">
    <property type="entry name" value="Rv0428c-like_C"/>
</dbReference>
<organism evidence="4 5">
    <name type="scientific">Actinomadura meridiana</name>
    <dbReference type="NCBI Taxonomy" id="559626"/>
    <lineage>
        <taxon>Bacteria</taxon>
        <taxon>Bacillati</taxon>
        <taxon>Actinomycetota</taxon>
        <taxon>Actinomycetes</taxon>
        <taxon>Streptosporangiales</taxon>
        <taxon>Thermomonosporaceae</taxon>
        <taxon>Actinomadura</taxon>
    </lineage>
</organism>
<dbReference type="PROSITE" id="PS51186">
    <property type="entry name" value="GNAT"/>
    <property type="match status" value="1"/>
</dbReference>
<dbReference type="InterPro" id="IPR016181">
    <property type="entry name" value="Acyl_CoA_acyltransferase"/>
</dbReference>
<dbReference type="InterPro" id="IPR050680">
    <property type="entry name" value="YpeA/RimI_acetyltransf"/>
</dbReference>
<evidence type="ECO:0000256" key="2">
    <source>
        <dbReference type="ARBA" id="ARBA00023315"/>
    </source>
</evidence>
<keyword evidence="5" id="KW-1185">Reference proteome</keyword>
<dbReference type="PANTHER" id="PTHR43420">
    <property type="entry name" value="ACETYLTRANSFERASE"/>
    <property type="match status" value="1"/>
</dbReference>
<dbReference type="PANTHER" id="PTHR43420:SF3">
    <property type="entry name" value="N-ACETYLTRANSFERASE DOMAIN-CONTAINING PROTEIN"/>
    <property type="match status" value="1"/>
</dbReference>
<dbReference type="InterPro" id="IPR000182">
    <property type="entry name" value="GNAT_dom"/>
</dbReference>
<evidence type="ECO:0000313" key="4">
    <source>
        <dbReference type="EMBL" id="GAA4241547.1"/>
    </source>
</evidence>
<reference evidence="5" key="1">
    <citation type="journal article" date="2019" name="Int. J. Syst. Evol. Microbiol.">
        <title>The Global Catalogue of Microorganisms (GCM) 10K type strain sequencing project: providing services to taxonomists for standard genome sequencing and annotation.</title>
        <authorList>
            <consortium name="The Broad Institute Genomics Platform"/>
            <consortium name="The Broad Institute Genome Sequencing Center for Infectious Disease"/>
            <person name="Wu L."/>
            <person name="Ma J."/>
        </authorList>
    </citation>
    <scope>NUCLEOTIDE SEQUENCE [LARGE SCALE GENOMIC DNA]</scope>
    <source>
        <strain evidence="5">JCM 17440</strain>
    </source>
</reference>
<dbReference type="Pfam" id="PF24553">
    <property type="entry name" value="Rv0428c_C"/>
    <property type="match status" value="1"/>
</dbReference>
<dbReference type="Proteomes" id="UP001501710">
    <property type="component" value="Unassembled WGS sequence"/>
</dbReference>
<feature type="domain" description="N-acetyltransferase" evidence="3">
    <location>
        <begin position="118"/>
        <end position="256"/>
    </location>
</feature>
<evidence type="ECO:0000256" key="1">
    <source>
        <dbReference type="ARBA" id="ARBA00022679"/>
    </source>
</evidence>
<dbReference type="SUPFAM" id="SSF55729">
    <property type="entry name" value="Acyl-CoA N-acyltransferases (Nat)"/>
    <property type="match status" value="1"/>
</dbReference>
<evidence type="ECO:0000259" key="3">
    <source>
        <dbReference type="PROSITE" id="PS51186"/>
    </source>
</evidence>
<dbReference type="CDD" id="cd04301">
    <property type="entry name" value="NAT_SF"/>
    <property type="match status" value="1"/>
</dbReference>
<comment type="caution">
    <text evidence="4">The sequence shown here is derived from an EMBL/GenBank/DDBJ whole genome shotgun (WGS) entry which is preliminary data.</text>
</comment>
<dbReference type="EMBL" id="BAABAS010000028">
    <property type="protein sequence ID" value="GAA4241547.1"/>
    <property type="molecule type" value="Genomic_DNA"/>
</dbReference>
<accession>A0ABP8CPA7</accession>
<keyword evidence="1" id="KW-0808">Transferase</keyword>
<dbReference type="RefSeq" id="WP_344906596.1">
    <property type="nucleotide sequence ID" value="NZ_BAABAS010000028.1"/>
</dbReference>